<keyword evidence="2" id="KW-1185">Reference proteome</keyword>
<dbReference type="Gene3D" id="1.10.30.50">
    <property type="match status" value="1"/>
</dbReference>
<dbReference type="STRING" id="454171.CP488_00708"/>
<reference evidence="2" key="1">
    <citation type="submission" date="2013-03" db="EMBL/GenBank/DDBJ databases">
        <title>Genome sequence of Chthonomonas calidirosea, the first sequenced genome from the Armatimonadetes phylum (formally candidate division OP10).</title>
        <authorList>
            <person name="Lee K.C.Y."/>
            <person name="Morgan X.C."/>
            <person name="Dunfield P.F."/>
            <person name="Tamas I."/>
            <person name="Houghton K.M."/>
            <person name="Vyssotski M."/>
            <person name="Ryan J.L.J."/>
            <person name="Lagutin K."/>
            <person name="McDonald I.R."/>
            <person name="Stott M.B."/>
        </authorList>
    </citation>
    <scope>NUCLEOTIDE SEQUENCE [LARGE SCALE GENOMIC DNA]</scope>
    <source>
        <strain evidence="2">DSM 23976 / ICMP 18418 / T49</strain>
    </source>
</reference>
<dbReference type="eggNOG" id="COG1403">
    <property type="taxonomic scope" value="Bacteria"/>
</dbReference>
<organism evidence="1 2">
    <name type="scientific">Chthonomonas calidirosea (strain DSM 23976 / ICMP 18418 / T49)</name>
    <dbReference type="NCBI Taxonomy" id="1303518"/>
    <lineage>
        <taxon>Bacteria</taxon>
        <taxon>Bacillati</taxon>
        <taxon>Armatimonadota</taxon>
        <taxon>Chthonomonadia</taxon>
        <taxon>Chthonomonadales</taxon>
        <taxon>Chthonomonadaceae</taxon>
        <taxon>Chthonomonas</taxon>
    </lineage>
</organism>
<dbReference type="OrthoDB" id="9802901at2"/>
<keyword evidence="1" id="KW-0255">Endonuclease</keyword>
<accession>S0EVA5</accession>
<gene>
    <name evidence="1" type="ORF">CCALI_00448</name>
</gene>
<name>S0EVA5_CHTCT</name>
<dbReference type="KEGG" id="ccz:CCALI_00448"/>
<dbReference type="PATRIC" id="fig|1303518.3.peg.454"/>
<dbReference type="GO" id="GO:0004519">
    <property type="term" value="F:endonuclease activity"/>
    <property type="evidence" value="ECO:0007669"/>
    <property type="project" value="UniProtKB-KW"/>
</dbReference>
<keyword evidence="1" id="KW-0540">Nuclease</keyword>
<dbReference type="InParanoid" id="S0EVA5"/>
<sequence>MPSKAVPEIVEDYILYYYAKLVIAASAGEGGNYRFIMDRYKKLKSGEIKMSDYDREIQKEAQQPGICAFCQRQGQTVPVEVIPRRLGGPVGVQNLVHACSNCAKSKGDKDLLTWWCDELGRDKDELPRIPAGLFLKMAHERHQIAFTLHQRCTNIREIWEGAQP</sequence>
<proteinExistence type="predicted"/>
<dbReference type="RefSeq" id="WP_016481844.1">
    <property type="nucleotide sequence ID" value="NC_021487.1"/>
</dbReference>
<evidence type="ECO:0000313" key="2">
    <source>
        <dbReference type="Proteomes" id="UP000014227"/>
    </source>
</evidence>
<dbReference type="HOGENOM" id="CLU_1616082_0_0_0"/>
<dbReference type="Proteomes" id="UP000014227">
    <property type="component" value="Chromosome I"/>
</dbReference>
<evidence type="ECO:0000313" key="1">
    <source>
        <dbReference type="EMBL" id="CCW34282.1"/>
    </source>
</evidence>
<dbReference type="AlphaFoldDB" id="S0EVA5"/>
<dbReference type="EMBL" id="HF951689">
    <property type="protein sequence ID" value="CCW34282.1"/>
    <property type="molecule type" value="Genomic_DNA"/>
</dbReference>
<protein>
    <submittedName>
        <fullName evidence="1">HNH endonuclease</fullName>
    </submittedName>
</protein>
<keyword evidence="1" id="KW-0378">Hydrolase</keyword>